<dbReference type="EMBL" id="BOMB01000050">
    <property type="protein sequence ID" value="GID15996.1"/>
    <property type="molecule type" value="Genomic_DNA"/>
</dbReference>
<reference evidence="1" key="1">
    <citation type="submission" date="2021-01" db="EMBL/GenBank/DDBJ databases">
        <title>Whole genome shotgun sequence of Actinocatenispora rupis NBRC 107355.</title>
        <authorList>
            <person name="Komaki H."/>
            <person name="Tamura T."/>
        </authorList>
    </citation>
    <scope>NUCLEOTIDE SEQUENCE</scope>
    <source>
        <strain evidence="1">NBRC 107355</strain>
    </source>
</reference>
<sequence length="117" mass="12017">MGEAAVPRLCRADKARGMTGLYASEPTQPHSESHWYRVRRAVDMMPTGVAVATVVAYPASGVVALHMPTGSMARLPAGDALGISACLSAAVEGSIPAADGLGLVLEADLGDGWADLR</sequence>
<dbReference type="AlphaFoldDB" id="A0A8J3NEF7"/>
<accession>A0A8J3NEF7</accession>
<evidence type="ECO:0000313" key="2">
    <source>
        <dbReference type="Proteomes" id="UP000612808"/>
    </source>
</evidence>
<organism evidence="1 2">
    <name type="scientific">Actinocatenispora rupis</name>
    <dbReference type="NCBI Taxonomy" id="519421"/>
    <lineage>
        <taxon>Bacteria</taxon>
        <taxon>Bacillati</taxon>
        <taxon>Actinomycetota</taxon>
        <taxon>Actinomycetes</taxon>
        <taxon>Micromonosporales</taxon>
        <taxon>Micromonosporaceae</taxon>
        <taxon>Actinocatenispora</taxon>
    </lineage>
</organism>
<proteinExistence type="predicted"/>
<dbReference type="Proteomes" id="UP000612808">
    <property type="component" value="Unassembled WGS sequence"/>
</dbReference>
<evidence type="ECO:0000313" key="1">
    <source>
        <dbReference type="EMBL" id="GID15996.1"/>
    </source>
</evidence>
<gene>
    <name evidence="1" type="ORF">Aru02nite_68850</name>
</gene>
<keyword evidence="2" id="KW-1185">Reference proteome</keyword>
<name>A0A8J3NEF7_9ACTN</name>
<protein>
    <submittedName>
        <fullName evidence="1">Uncharacterized protein</fullName>
    </submittedName>
</protein>
<comment type="caution">
    <text evidence="1">The sequence shown here is derived from an EMBL/GenBank/DDBJ whole genome shotgun (WGS) entry which is preliminary data.</text>
</comment>